<evidence type="ECO:0000256" key="7">
    <source>
        <dbReference type="ARBA" id="ARBA00022832"/>
    </source>
</evidence>
<evidence type="ECO:0000313" key="14">
    <source>
        <dbReference type="EMBL" id="PKA59521.1"/>
    </source>
</evidence>
<dbReference type="GO" id="GO:0034626">
    <property type="term" value="P:fatty acid elongation, polyunsaturated fatty acid"/>
    <property type="evidence" value="ECO:0007669"/>
    <property type="project" value="TreeGrafter"/>
</dbReference>
<keyword evidence="6 13" id="KW-0812">Transmembrane</keyword>
<feature type="transmembrane region" description="Helical" evidence="13">
    <location>
        <begin position="74"/>
        <end position="97"/>
    </location>
</feature>
<dbReference type="GO" id="GO:0030148">
    <property type="term" value="P:sphingolipid biosynthetic process"/>
    <property type="evidence" value="ECO:0007669"/>
    <property type="project" value="TreeGrafter"/>
</dbReference>
<evidence type="ECO:0000256" key="13">
    <source>
        <dbReference type="SAM" id="Phobius"/>
    </source>
</evidence>
<dbReference type="PROSITE" id="PS01188">
    <property type="entry name" value="ELO"/>
    <property type="match status" value="1"/>
</dbReference>
<keyword evidence="11" id="KW-0275">Fatty acid biosynthesis</keyword>
<evidence type="ECO:0000256" key="12">
    <source>
        <dbReference type="ARBA" id="ARBA00047375"/>
    </source>
</evidence>
<dbReference type="EMBL" id="KZ451948">
    <property type="protein sequence ID" value="PKA59521.1"/>
    <property type="molecule type" value="Genomic_DNA"/>
</dbReference>
<name>A0A2I0AVF4_9ASPA</name>
<comment type="similarity">
    <text evidence="2">Belongs to the ELO family.</text>
</comment>
<reference evidence="14 15" key="1">
    <citation type="journal article" date="2017" name="Nature">
        <title>The Apostasia genome and the evolution of orchids.</title>
        <authorList>
            <person name="Zhang G.Q."/>
            <person name="Liu K.W."/>
            <person name="Li Z."/>
            <person name="Lohaus R."/>
            <person name="Hsiao Y.Y."/>
            <person name="Niu S.C."/>
            <person name="Wang J.Y."/>
            <person name="Lin Y.C."/>
            <person name="Xu Q."/>
            <person name="Chen L.J."/>
            <person name="Yoshida K."/>
            <person name="Fujiwara S."/>
            <person name="Wang Z.W."/>
            <person name="Zhang Y.Q."/>
            <person name="Mitsuda N."/>
            <person name="Wang M."/>
            <person name="Liu G.H."/>
            <person name="Pecoraro L."/>
            <person name="Huang H.X."/>
            <person name="Xiao X.J."/>
            <person name="Lin M."/>
            <person name="Wu X.Y."/>
            <person name="Wu W.L."/>
            <person name="Chen Y.Y."/>
            <person name="Chang S.B."/>
            <person name="Sakamoto S."/>
            <person name="Ohme-Takagi M."/>
            <person name="Yagi M."/>
            <person name="Zeng S.J."/>
            <person name="Shen C.Y."/>
            <person name="Yeh C.M."/>
            <person name="Luo Y.B."/>
            <person name="Tsai W.C."/>
            <person name="Van de Peer Y."/>
            <person name="Liu Z.J."/>
        </authorList>
    </citation>
    <scope>NUCLEOTIDE SEQUENCE [LARGE SCALE GENOMIC DNA]</scope>
    <source>
        <strain evidence="15">cv. Shenzhen</strain>
        <tissue evidence="14">Stem</tissue>
    </source>
</reference>
<dbReference type="STRING" id="1088818.A0A2I0AVF4"/>
<evidence type="ECO:0000256" key="2">
    <source>
        <dbReference type="ARBA" id="ARBA00007263"/>
    </source>
</evidence>
<comment type="catalytic activity">
    <reaction evidence="12">
        <text>a very-long-chain acyl-CoA + malonyl-CoA + H(+) = a very-long-chain 3-oxoacyl-CoA + CO2 + CoA</text>
        <dbReference type="Rhea" id="RHEA:32727"/>
        <dbReference type="ChEBI" id="CHEBI:15378"/>
        <dbReference type="ChEBI" id="CHEBI:16526"/>
        <dbReference type="ChEBI" id="CHEBI:57287"/>
        <dbReference type="ChEBI" id="CHEBI:57384"/>
        <dbReference type="ChEBI" id="CHEBI:90725"/>
        <dbReference type="ChEBI" id="CHEBI:90736"/>
        <dbReference type="EC" id="2.3.1.199"/>
    </reaction>
</comment>
<dbReference type="GO" id="GO:0005789">
    <property type="term" value="C:endoplasmic reticulum membrane"/>
    <property type="evidence" value="ECO:0007669"/>
    <property type="project" value="TreeGrafter"/>
</dbReference>
<dbReference type="InterPro" id="IPR002076">
    <property type="entry name" value="ELO_fam"/>
</dbReference>
<keyword evidence="8 13" id="KW-1133">Transmembrane helix</keyword>
<organism evidence="14 15">
    <name type="scientific">Apostasia shenzhenica</name>
    <dbReference type="NCBI Taxonomy" id="1088818"/>
    <lineage>
        <taxon>Eukaryota</taxon>
        <taxon>Viridiplantae</taxon>
        <taxon>Streptophyta</taxon>
        <taxon>Embryophyta</taxon>
        <taxon>Tracheophyta</taxon>
        <taxon>Spermatophyta</taxon>
        <taxon>Magnoliopsida</taxon>
        <taxon>Liliopsida</taxon>
        <taxon>Asparagales</taxon>
        <taxon>Orchidaceae</taxon>
        <taxon>Apostasioideae</taxon>
        <taxon>Apostasia</taxon>
    </lineage>
</organism>
<keyword evidence="14" id="KW-0012">Acyltransferase</keyword>
<evidence type="ECO:0000256" key="1">
    <source>
        <dbReference type="ARBA" id="ARBA00004141"/>
    </source>
</evidence>
<evidence type="ECO:0000256" key="11">
    <source>
        <dbReference type="ARBA" id="ARBA00023160"/>
    </source>
</evidence>
<dbReference type="Proteomes" id="UP000236161">
    <property type="component" value="Unassembled WGS sequence"/>
</dbReference>
<dbReference type="GO" id="GO:0042761">
    <property type="term" value="P:very long-chain fatty acid biosynthetic process"/>
    <property type="evidence" value="ECO:0007669"/>
    <property type="project" value="TreeGrafter"/>
</dbReference>
<keyword evidence="4" id="KW-0444">Lipid biosynthesis</keyword>
<feature type="transmembrane region" description="Helical" evidence="13">
    <location>
        <begin position="171"/>
        <end position="191"/>
    </location>
</feature>
<evidence type="ECO:0000256" key="10">
    <source>
        <dbReference type="ARBA" id="ARBA00023136"/>
    </source>
</evidence>
<dbReference type="AlphaFoldDB" id="A0A2I0AVF4"/>
<keyword evidence="5 14" id="KW-0808">Transferase</keyword>
<keyword evidence="7" id="KW-0276">Fatty acid metabolism</keyword>
<evidence type="ECO:0000256" key="5">
    <source>
        <dbReference type="ARBA" id="ARBA00022679"/>
    </source>
</evidence>
<evidence type="ECO:0000313" key="15">
    <source>
        <dbReference type="Proteomes" id="UP000236161"/>
    </source>
</evidence>
<evidence type="ECO:0000256" key="9">
    <source>
        <dbReference type="ARBA" id="ARBA00023098"/>
    </source>
</evidence>
<feature type="transmembrane region" description="Helical" evidence="13">
    <location>
        <begin position="212"/>
        <end position="232"/>
    </location>
</feature>
<evidence type="ECO:0000256" key="4">
    <source>
        <dbReference type="ARBA" id="ARBA00022516"/>
    </source>
</evidence>
<feature type="transmembrane region" description="Helical" evidence="13">
    <location>
        <begin position="148"/>
        <end position="165"/>
    </location>
</feature>
<keyword evidence="10 13" id="KW-0472">Membrane</keyword>
<sequence length="282" mass="31287">MESWPPPLRQLRRWLVDPPAISSFEWIPNKTFASSLPFLSATVVCYLSLTVLLHRRLLPLPFPPPATLRLLSAAHNLFILLLSATMAAGASLSALAQMPSPRWLLCFPTSTPARGPIFFWAQIFYISKIYEFADTALILLAGGRRLSFLHVYHHAAVVVMCYLWLSTAQSLLPIALVTNASVHVVMYAYYLSASLGRPWRRRWKRGLTLLQIVQFVFSFTVSGGFLWLHFAGGGCEGMKGWIFNAAFNASLLALFQDFYSAAYSGAASATSGGGMEVKRSFN</sequence>
<dbReference type="OrthoDB" id="434092at2759"/>
<dbReference type="PANTHER" id="PTHR11157:SF134">
    <property type="entry name" value="ELONGATION OF FATTY ACIDS PROTEIN 1-RELATED"/>
    <property type="match status" value="1"/>
</dbReference>
<dbReference type="GO" id="GO:0019367">
    <property type="term" value="P:fatty acid elongation, saturated fatty acid"/>
    <property type="evidence" value="ECO:0007669"/>
    <property type="project" value="TreeGrafter"/>
</dbReference>
<dbReference type="EC" id="2.3.1.199" evidence="3"/>
<evidence type="ECO:0000256" key="3">
    <source>
        <dbReference type="ARBA" id="ARBA00012307"/>
    </source>
</evidence>
<dbReference type="Pfam" id="PF01151">
    <property type="entry name" value="ELO"/>
    <property type="match status" value="1"/>
</dbReference>
<dbReference type="PANTHER" id="PTHR11157">
    <property type="entry name" value="FATTY ACID ACYL TRANSFERASE-RELATED"/>
    <property type="match status" value="1"/>
</dbReference>
<feature type="transmembrane region" description="Helical" evidence="13">
    <location>
        <begin position="32"/>
        <end position="53"/>
    </location>
</feature>
<feature type="transmembrane region" description="Helical" evidence="13">
    <location>
        <begin position="117"/>
        <end position="141"/>
    </location>
</feature>
<evidence type="ECO:0000256" key="8">
    <source>
        <dbReference type="ARBA" id="ARBA00022989"/>
    </source>
</evidence>
<proteinExistence type="inferred from homology"/>
<evidence type="ECO:0000256" key="6">
    <source>
        <dbReference type="ARBA" id="ARBA00022692"/>
    </source>
</evidence>
<comment type="subcellular location">
    <subcellularLocation>
        <location evidence="1">Membrane</location>
        <topology evidence="1">Multi-pass membrane protein</topology>
    </subcellularLocation>
</comment>
<dbReference type="GO" id="GO:0009922">
    <property type="term" value="F:fatty acid elongase activity"/>
    <property type="evidence" value="ECO:0007669"/>
    <property type="project" value="UniProtKB-EC"/>
</dbReference>
<dbReference type="GO" id="GO:0034625">
    <property type="term" value="P:fatty acid elongation, monounsaturated fatty acid"/>
    <property type="evidence" value="ECO:0007669"/>
    <property type="project" value="TreeGrafter"/>
</dbReference>
<accession>A0A2I0AVF4</accession>
<keyword evidence="9" id="KW-0443">Lipid metabolism</keyword>
<gene>
    <name evidence="14" type="ORF">AXF42_Ash016545</name>
</gene>
<protein>
    <recommendedName>
        <fullName evidence="3">very-long-chain 3-oxoacyl-CoA synthase</fullName>
        <ecNumber evidence="3">2.3.1.199</ecNumber>
    </recommendedName>
</protein>
<dbReference type="InterPro" id="IPR030457">
    <property type="entry name" value="ELO_CS"/>
</dbReference>
<keyword evidence="15" id="KW-1185">Reference proteome</keyword>